<keyword evidence="3" id="KW-0813">Transport</keyword>
<feature type="transmembrane region" description="Helical" evidence="8">
    <location>
        <begin position="17"/>
        <end position="39"/>
    </location>
</feature>
<dbReference type="SUPFAM" id="SSF81345">
    <property type="entry name" value="ABC transporter involved in vitamin B12 uptake, BtuC"/>
    <property type="match status" value="1"/>
</dbReference>
<feature type="transmembrane region" description="Helical" evidence="8">
    <location>
        <begin position="100"/>
        <end position="120"/>
    </location>
</feature>
<evidence type="ECO:0000313" key="10">
    <source>
        <dbReference type="Proteomes" id="UP000190027"/>
    </source>
</evidence>
<evidence type="ECO:0000256" key="4">
    <source>
        <dbReference type="ARBA" id="ARBA00022475"/>
    </source>
</evidence>
<dbReference type="Proteomes" id="UP000190027">
    <property type="component" value="Unassembled WGS sequence"/>
</dbReference>
<feature type="transmembrane region" description="Helical" evidence="8">
    <location>
        <begin position="162"/>
        <end position="183"/>
    </location>
</feature>
<dbReference type="GO" id="GO:0005886">
    <property type="term" value="C:plasma membrane"/>
    <property type="evidence" value="ECO:0007669"/>
    <property type="project" value="UniProtKB-SubCell"/>
</dbReference>
<evidence type="ECO:0000256" key="5">
    <source>
        <dbReference type="ARBA" id="ARBA00022692"/>
    </source>
</evidence>
<dbReference type="Pfam" id="PF01032">
    <property type="entry name" value="FecCD"/>
    <property type="match status" value="1"/>
</dbReference>
<dbReference type="FunFam" id="1.10.3470.10:FF:000001">
    <property type="entry name" value="Vitamin B12 ABC transporter permease BtuC"/>
    <property type="match status" value="1"/>
</dbReference>
<evidence type="ECO:0000256" key="2">
    <source>
        <dbReference type="ARBA" id="ARBA00007935"/>
    </source>
</evidence>
<dbReference type="AlphaFoldDB" id="A0A1T4WNW2"/>
<evidence type="ECO:0000256" key="1">
    <source>
        <dbReference type="ARBA" id="ARBA00004651"/>
    </source>
</evidence>
<sequence>MEAPGKRKIARSDHRPGFVLGMIVLTIVSLFLAIFPGAFPIPFHEVVSILSEGNADSPGATIIWDIRLSRICLSWIIGAGLGASGVVFQGLLRNPLADPFTLGVSSGGAFGASLAITLGLAGVTGLFGVVALPVAAFFGALVALVAVIALGSIGGRLRRETLVLAGIVISTFLSACISLSKALNEESVSAIVFWIMGSLQGRGWEHVLLVLPYSLVGLVVMFLHSRELDILSLGERQARQLGVSTTRVRVILLGGAGLVTAAGVAVAGIIGFVGLVVPHMVRLVIGAEHGPLLLHSTLLGGLLLVWSDVAARVILSGGAELPVGVITALLGGPFFCFLLRKQRGDSR</sequence>
<accession>A0A1T4WNW2</accession>
<dbReference type="EMBL" id="FUYC01000003">
    <property type="protein sequence ID" value="SKA79043.1"/>
    <property type="molecule type" value="Genomic_DNA"/>
</dbReference>
<evidence type="ECO:0000313" key="9">
    <source>
        <dbReference type="EMBL" id="SKA79043.1"/>
    </source>
</evidence>
<dbReference type="Gene3D" id="1.10.3470.10">
    <property type="entry name" value="ABC transporter involved in vitamin B12 uptake, BtuC"/>
    <property type="match status" value="1"/>
</dbReference>
<dbReference type="STRING" id="1121449.SAMN02745704_01241"/>
<feature type="transmembrane region" description="Helical" evidence="8">
    <location>
        <begin position="126"/>
        <end position="150"/>
    </location>
</feature>
<evidence type="ECO:0000256" key="3">
    <source>
        <dbReference type="ARBA" id="ARBA00022448"/>
    </source>
</evidence>
<feature type="transmembrane region" description="Helical" evidence="8">
    <location>
        <begin position="68"/>
        <end position="88"/>
    </location>
</feature>
<evidence type="ECO:0000256" key="6">
    <source>
        <dbReference type="ARBA" id="ARBA00022989"/>
    </source>
</evidence>
<reference evidence="9 10" key="1">
    <citation type="submission" date="2017-02" db="EMBL/GenBank/DDBJ databases">
        <authorList>
            <person name="Peterson S.W."/>
        </authorList>
    </citation>
    <scope>NUCLEOTIDE SEQUENCE [LARGE SCALE GENOMIC DNA]</scope>
    <source>
        <strain evidence="9 10">DSM 16080</strain>
    </source>
</reference>
<feature type="transmembrane region" description="Helical" evidence="8">
    <location>
        <begin position="250"/>
        <end position="277"/>
    </location>
</feature>
<dbReference type="InterPro" id="IPR000522">
    <property type="entry name" value="ABC_transptr_permease_BtuC"/>
</dbReference>
<evidence type="ECO:0000256" key="7">
    <source>
        <dbReference type="ARBA" id="ARBA00023136"/>
    </source>
</evidence>
<feature type="transmembrane region" description="Helical" evidence="8">
    <location>
        <begin position="321"/>
        <end position="339"/>
    </location>
</feature>
<feature type="transmembrane region" description="Helical" evidence="8">
    <location>
        <begin position="203"/>
        <end position="223"/>
    </location>
</feature>
<organism evidence="9 10">
    <name type="scientific">Paucidesulfovibrio gracilis DSM 16080</name>
    <dbReference type="NCBI Taxonomy" id="1121449"/>
    <lineage>
        <taxon>Bacteria</taxon>
        <taxon>Pseudomonadati</taxon>
        <taxon>Thermodesulfobacteriota</taxon>
        <taxon>Desulfovibrionia</taxon>
        <taxon>Desulfovibrionales</taxon>
        <taxon>Desulfovibrionaceae</taxon>
        <taxon>Paucidesulfovibrio</taxon>
    </lineage>
</organism>
<name>A0A1T4WNW2_9BACT</name>
<keyword evidence="10" id="KW-1185">Reference proteome</keyword>
<keyword evidence="4" id="KW-1003">Cell membrane</keyword>
<dbReference type="CDD" id="cd06550">
    <property type="entry name" value="TM_ABC_iron-siderophores_like"/>
    <property type="match status" value="1"/>
</dbReference>
<protein>
    <submittedName>
        <fullName evidence="9">Iron complex transport system permease protein</fullName>
    </submittedName>
</protein>
<keyword evidence="5 8" id="KW-0812">Transmembrane</keyword>
<proteinExistence type="inferred from homology"/>
<keyword evidence="7 8" id="KW-0472">Membrane</keyword>
<comment type="similarity">
    <text evidence="2">Belongs to the binding-protein-dependent transport system permease family. FecCD subfamily.</text>
</comment>
<dbReference type="GO" id="GO:0033214">
    <property type="term" value="P:siderophore-iron import into cell"/>
    <property type="evidence" value="ECO:0007669"/>
    <property type="project" value="TreeGrafter"/>
</dbReference>
<gene>
    <name evidence="9" type="ORF">SAMN02745704_01241</name>
</gene>
<dbReference type="PANTHER" id="PTHR30472">
    <property type="entry name" value="FERRIC ENTEROBACTIN TRANSPORT SYSTEM PERMEASE PROTEIN"/>
    <property type="match status" value="1"/>
</dbReference>
<keyword evidence="6 8" id="KW-1133">Transmembrane helix</keyword>
<dbReference type="InterPro" id="IPR037294">
    <property type="entry name" value="ABC_BtuC-like"/>
</dbReference>
<comment type="subcellular location">
    <subcellularLocation>
        <location evidence="1">Cell membrane</location>
        <topology evidence="1">Multi-pass membrane protein</topology>
    </subcellularLocation>
</comment>
<dbReference type="GO" id="GO:0022857">
    <property type="term" value="F:transmembrane transporter activity"/>
    <property type="evidence" value="ECO:0007669"/>
    <property type="project" value="InterPro"/>
</dbReference>
<evidence type="ECO:0000256" key="8">
    <source>
        <dbReference type="SAM" id="Phobius"/>
    </source>
</evidence>
<dbReference type="PANTHER" id="PTHR30472:SF25">
    <property type="entry name" value="ABC TRANSPORTER PERMEASE PROTEIN MJ0876-RELATED"/>
    <property type="match status" value="1"/>
</dbReference>